<name>X0ZS97_9ZZZZ</name>
<dbReference type="InterPro" id="IPR029063">
    <property type="entry name" value="SAM-dependent_MTases_sf"/>
</dbReference>
<proteinExistence type="predicted"/>
<evidence type="ECO:0000259" key="1">
    <source>
        <dbReference type="Pfam" id="PF08242"/>
    </source>
</evidence>
<sequence length="274" mass="32053">MAERLDRINKKAEIANQVFWDEIAPVHYKSYDIEKLIQGKSLIDEIQKKEIGSIKDKSLLHLQCHIGTDSLSWALEGAQVTGVDFSRESIKIANELKRALGLKARFIESNIYDLPNALKEKFDIVYTSQGVLTWLKDIKEWGKLISHYLKHGGIFYIMETHPLFYIFDDDKRGELKIKESYFPGEKPTLWDDDSPDYSEWEYIPKNPTYEWTWPLGEILASLIGAGLNIEFLHEYDKLFYKGLPDMVKDEEGWWYFPKYKGMIPLTFTLRAKKI</sequence>
<organism evidence="2">
    <name type="scientific">marine sediment metagenome</name>
    <dbReference type="NCBI Taxonomy" id="412755"/>
    <lineage>
        <taxon>unclassified sequences</taxon>
        <taxon>metagenomes</taxon>
        <taxon>ecological metagenomes</taxon>
    </lineage>
</organism>
<dbReference type="InterPro" id="IPR013217">
    <property type="entry name" value="Methyltransf_12"/>
</dbReference>
<reference evidence="2" key="1">
    <citation type="journal article" date="2014" name="Front. Microbiol.">
        <title>High frequency of phylogenetically diverse reductive dehalogenase-homologous genes in deep subseafloor sedimentary metagenomes.</title>
        <authorList>
            <person name="Kawai M."/>
            <person name="Futagami T."/>
            <person name="Toyoda A."/>
            <person name="Takaki Y."/>
            <person name="Nishi S."/>
            <person name="Hori S."/>
            <person name="Arai W."/>
            <person name="Tsubouchi T."/>
            <person name="Morono Y."/>
            <person name="Uchiyama I."/>
            <person name="Ito T."/>
            <person name="Fujiyama A."/>
            <person name="Inagaki F."/>
            <person name="Takami H."/>
        </authorList>
    </citation>
    <scope>NUCLEOTIDE SEQUENCE</scope>
    <source>
        <strain evidence="2">Expedition CK06-06</strain>
    </source>
</reference>
<dbReference type="SUPFAM" id="SSF53335">
    <property type="entry name" value="S-adenosyl-L-methionine-dependent methyltransferases"/>
    <property type="match status" value="1"/>
</dbReference>
<dbReference type="CDD" id="cd02440">
    <property type="entry name" value="AdoMet_MTases"/>
    <property type="match status" value="1"/>
</dbReference>
<feature type="domain" description="Methyltransferase type 12" evidence="1">
    <location>
        <begin position="60"/>
        <end position="155"/>
    </location>
</feature>
<protein>
    <recommendedName>
        <fullName evidence="1">Methyltransferase type 12 domain-containing protein</fullName>
    </recommendedName>
</protein>
<comment type="caution">
    <text evidence="2">The sequence shown here is derived from an EMBL/GenBank/DDBJ whole genome shotgun (WGS) entry which is preliminary data.</text>
</comment>
<dbReference type="Pfam" id="PF08242">
    <property type="entry name" value="Methyltransf_12"/>
    <property type="match status" value="1"/>
</dbReference>
<evidence type="ECO:0000313" key="2">
    <source>
        <dbReference type="EMBL" id="GAG72650.1"/>
    </source>
</evidence>
<accession>X0ZS97</accession>
<gene>
    <name evidence="2" type="ORF">S01H4_02201</name>
</gene>
<dbReference type="EMBL" id="BART01000463">
    <property type="protein sequence ID" value="GAG72650.1"/>
    <property type="molecule type" value="Genomic_DNA"/>
</dbReference>
<dbReference type="AlphaFoldDB" id="X0ZS97"/>
<dbReference type="Gene3D" id="3.40.50.150">
    <property type="entry name" value="Vaccinia Virus protein VP39"/>
    <property type="match status" value="1"/>
</dbReference>